<feature type="region of interest" description="Disordered" evidence="1">
    <location>
        <begin position="390"/>
        <end position="456"/>
    </location>
</feature>
<dbReference type="AlphaFoldDB" id="A0A6V3LJF5"/>
<feature type="region of interest" description="Disordered" evidence="1">
    <location>
        <begin position="470"/>
        <end position="501"/>
    </location>
</feature>
<accession>A0A6V3LJF5</accession>
<evidence type="ECO:0000313" key="2">
    <source>
        <dbReference type="EMBL" id="CAE0660555.1"/>
    </source>
</evidence>
<feature type="compositionally biased region" description="Basic and acidic residues" evidence="1">
    <location>
        <begin position="420"/>
        <end position="429"/>
    </location>
</feature>
<proteinExistence type="predicted"/>
<reference evidence="2" key="1">
    <citation type="submission" date="2021-01" db="EMBL/GenBank/DDBJ databases">
        <authorList>
            <person name="Corre E."/>
            <person name="Pelletier E."/>
            <person name="Niang G."/>
            <person name="Scheremetjew M."/>
            <person name="Finn R."/>
            <person name="Kale V."/>
            <person name="Holt S."/>
            <person name="Cochrane G."/>
            <person name="Meng A."/>
            <person name="Brown T."/>
            <person name="Cohen L."/>
        </authorList>
    </citation>
    <scope>NUCLEOTIDE SEQUENCE</scope>
    <source>
        <strain evidence="2">CCCM811</strain>
    </source>
</reference>
<sequence length="558" mass="64268">MASASIRRPNTFEELKLLKPSHKDFEDIWDVDEEARMWWKENSGKDAKLKNEVLTNLMVDFFEKKYNQPWPKALVRKIVDECIDLRTPTGVVDETDFRCFINMWGPMNDILKTVTRSIYDTDGNTFPFWAGKKGREHRFQNIGDYVIRFATSRFHLAASWKKVKAGSLVIKHVAVWRCPRGFYWVPQTNGPFVGYFATLRDLVRDFDHTLRNPGCSELWYESTFTKRWYSPADSEKKATATTESQSIYVMLDDKTIDQHKKQAEIKREEMLKEAQNYYIKNKKDEDCYPWDSACSPTVFGGFFRAMLPSRALGVESTPRLDNGFSDSDFEADKRAREMLSRKKLEKKKLQVDDIEARIKHLKNSSSTSCRNLVEKVPQFMRQDSCAQAIQPVDEEKGARQKDTKQKAPAMTNSLSAAPDKSSKLTERDNIYMSLVLPTSSGDGKGETAGNQEAPKHKAISSVYRARLEVASSDKQNQEESLGRHTIAAPRREEPAEDSETTSIYTNTLPTLRRPVTINTTMGARKSFKRKRYLYPPFDLKHWLEINQENYGAPVQMDT</sequence>
<gene>
    <name evidence="2" type="ORF">LGLO00237_LOCUS12140</name>
</gene>
<evidence type="ECO:0000256" key="1">
    <source>
        <dbReference type="SAM" id="MobiDB-lite"/>
    </source>
</evidence>
<dbReference type="EMBL" id="HBIV01016680">
    <property type="protein sequence ID" value="CAE0660555.1"/>
    <property type="molecule type" value="Transcribed_RNA"/>
</dbReference>
<organism evidence="2">
    <name type="scientific">Lotharella globosa</name>
    <dbReference type="NCBI Taxonomy" id="91324"/>
    <lineage>
        <taxon>Eukaryota</taxon>
        <taxon>Sar</taxon>
        <taxon>Rhizaria</taxon>
        <taxon>Cercozoa</taxon>
        <taxon>Chlorarachniophyceae</taxon>
        <taxon>Lotharella</taxon>
    </lineage>
</organism>
<protein>
    <submittedName>
        <fullName evidence="2">Uncharacterized protein</fullName>
    </submittedName>
</protein>
<name>A0A6V3LJF5_9EUKA</name>
<feature type="compositionally biased region" description="Basic and acidic residues" evidence="1">
    <location>
        <begin position="393"/>
        <end position="405"/>
    </location>
</feature>